<protein>
    <submittedName>
        <fullName evidence="8">Alcohol dehydrogenase</fullName>
    </submittedName>
</protein>
<dbReference type="EMBL" id="JAGMUV010000009">
    <property type="protein sequence ID" value="KAH7143495.1"/>
    <property type="molecule type" value="Genomic_DNA"/>
</dbReference>
<dbReference type="OrthoDB" id="256333at2759"/>
<dbReference type="PANTHER" id="PTHR42940">
    <property type="entry name" value="ALCOHOL DEHYDROGENASE 1-RELATED"/>
    <property type="match status" value="1"/>
</dbReference>
<dbReference type="GO" id="GO:0046872">
    <property type="term" value="F:metal ion binding"/>
    <property type="evidence" value="ECO:0007669"/>
    <property type="project" value="UniProtKB-KW"/>
</dbReference>
<dbReference type="Gene3D" id="3.40.50.720">
    <property type="entry name" value="NAD(P)-binding Rossmann-like Domain"/>
    <property type="match status" value="1"/>
</dbReference>
<proteinExistence type="inferred from homology"/>
<evidence type="ECO:0000256" key="5">
    <source>
        <dbReference type="ARBA" id="ARBA00023002"/>
    </source>
</evidence>
<keyword evidence="6" id="KW-0520">NAD</keyword>
<reference evidence="8" key="1">
    <citation type="journal article" date="2021" name="Nat. Commun.">
        <title>Genetic determinants of endophytism in the Arabidopsis root mycobiome.</title>
        <authorList>
            <person name="Mesny F."/>
            <person name="Miyauchi S."/>
            <person name="Thiergart T."/>
            <person name="Pickel B."/>
            <person name="Atanasova L."/>
            <person name="Karlsson M."/>
            <person name="Huettel B."/>
            <person name="Barry K.W."/>
            <person name="Haridas S."/>
            <person name="Chen C."/>
            <person name="Bauer D."/>
            <person name="Andreopoulos W."/>
            <person name="Pangilinan J."/>
            <person name="LaButti K."/>
            <person name="Riley R."/>
            <person name="Lipzen A."/>
            <person name="Clum A."/>
            <person name="Drula E."/>
            <person name="Henrissat B."/>
            <person name="Kohler A."/>
            <person name="Grigoriev I.V."/>
            <person name="Martin F.M."/>
            <person name="Hacquard S."/>
        </authorList>
    </citation>
    <scope>NUCLEOTIDE SEQUENCE</scope>
    <source>
        <strain evidence="8">MPI-CAGE-AT-0147</strain>
    </source>
</reference>
<dbReference type="FunFam" id="3.40.50.720:FF:000039">
    <property type="entry name" value="Alcohol dehydrogenase AdhP"/>
    <property type="match status" value="1"/>
</dbReference>
<evidence type="ECO:0000259" key="7">
    <source>
        <dbReference type="SMART" id="SM00829"/>
    </source>
</evidence>
<evidence type="ECO:0000256" key="6">
    <source>
        <dbReference type="ARBA" id="ARBA00023027"/>
    </source>
</evidence>
<gene>
    <name evidence="8" type="ORF">EDB81DRAFT_690019</name>
</gene>
<evidence type="ECO:0000313" key="9">
    <source>
        <dbReference type="Proteomes" id="UP000738349"/>
    </source>
</evidence>
<dbReference type="InterPro" id="IPR013149">
    <property type="entry name" value="ADH-like_C"/>
</dbReference>
<organism evidence="8 9">
    <name type="scientific">Dactylonectria macrodidyma</name>
    <dbReference type="NCBI Taxonomy" id="307937"/>
    <lineage>
        <taxon>Eukaryota</taxon>
        <taxon>Fungi</taxon>
        <taxon>Dikarya</taxon>
        <taxon>Ascomycota</taxon>
        <taxon>Pezizomycotina</taxon>
        <taxon>Sordariomycetes</taxon>
        <taxon>Hypocreomycetidae</taxon>
        <taxon>Hypocreales</taxon>
        <taxon>Nectriaceae</taxon>
        <taxon>Dactylonectria</taxon>
    </lineage>
</organism>
<evidence type="ECO:0000313" key="8">
    <source>
        <dbReference type="EMBL" id="KAH7143495.1"/>
    </source>
</evidence>
<feature type="domain" description="Enoyl reductase (ER)" evidence="7">
    <location>
        <begin position="12"/>
        <end position="348"/>
    </location>
</feature>
<dbReference type="InterPro" id="IPR036291">
    <property type="entry name" value="NAD(P)-bd_dom_sf"/>
</dbReference>
<keyword evidence="5" id="KW-0560">Oxidoreductase</keyword>
<dbReference type="PANTHER" id="PTHR42940:SF8">
    <property type="entry name" value="VACUOLAR PROTEIN SORTING-ASSOCIATED PROTEIN 11"/>
    <property type="match status" value="1"/>
</dbReference>
<keyword evidence="3" id="KW-0479">Metal-binding</keyword>
<dbReference type="AlphaFoldDB" id="A0A9P9ESA3"/>
<dbReference type="SUPFAM" id="SSF51735">
    <property type="entry name" value="NAD(P)-binding Rossmann-fold domains"/>
    <property type="match status" value="1"/>
</dbReference>
<name>A0A9P9ESA3_9HYPO</name>
<dbReference type="SMART" id="SM00829">
    <property type="entry name" value="PKS_ER"/>
    <property type="match status" value="1"/>
</dbReference>
<evidence type="ECO:0000256" key="2">
    <source>
        <dbReference type="ARBA" id="ARBA00008072"/>
    </source>
</evidence>
<dbReference type="Proteomes" id="UP000738349">
    <property type="component" value="Unassembled WGS sequence"/>
</dbReference>
<evidence type="ECO:0000256" key="3">
    <source>
        <dbReference type="ARBA" id="ARBA00022723"/>
    </source>
</evidence>
<keyword evidence="4" id="KW-0862">Zinc</keyword>
<keyword evidence="9" id="KW-1185">Reference proteome</keyword>
<dbReference type="InterPro" id="IPR011032">
    <property type="entry name" value="GroES-like_sf"/>
</dbReference>
<dbReference type="GO" id="GO:0005737">
    <property type="term" value="C:cytoplasm"/>
    <property type="evidence" value="ECO:0007669"/>
    <property type="project" value="TreeGrafter"/>
</dbReference>
<dbReference type="Gene3D" id="3.90.180.10">
    <property type="entry name" value="Medium-chain alcohol dehydrogenases, catalytic domain"/>
    <property type="match status" value="1"/>
</dbReference>
<evidence type="ECO:0000256" key="1">
    <source>
        <dbReference type="ARBA" id="ARBA00001947"/>
    </source>
</evidence>
<accession>A0A9P9ESA3</accession>
<dbReference type="InterPro" id="IPR013154">
    <property type="entry name" value="ADH-like_N"/>
</dbReference>
<comment type="cofactor">
    <cofactor evidence="1">
        <name>Zn(2+)</name>
        <dbReference type="ChEBI" id="CHEBI:29105"/>
    </cofactor>
</comment>
<sequence length="355" mass="37752">MFCIPDTMLACQIVEFKKPYEVRQVPVAKHLKPHEILIKVAVASFCHTDFMVLEGLTRAPLPLIPSHEGAGTVALVGSSVERFQPGMRVLGHLVSDLCGKCPECRGPEGCRQYCDNIGAAPGLSRDGAFAEYMIVDSRTAALLPDSLPFKTAAPLACGGCTIWRGVMESGVKGGGWLALVGSGGGLGHIGIQLAKTLGMYVIGIDARDEGLALSAKVGADIVLDARKGKTAVLDEVLRATGGRGVDATLNVSDHPEAAETAATITKKHGTMIQIAQPANVSISFQHLVFRDVRVQGSLMCSPQEFTKMIDFVANNQIFVEIGVYRGLYEVPRLAEDAKSGRLVGKGVVIIDENQT</sequence>
<dbReference type="InterPro" id="IPR020843">
    <property type="entry name" value="ER"/>
</dbReference>
<comment type="caution">
    <text evidence="8">The sequence shown here is derived from an EMBL/GenBank/DDBJ whole genome shotgun (WGS) entry which is preliminary data.</text>
</comment>
<comment type="similarity">
    <text evidence="2">Belongs to the zinc-containing alcohol dehydrogenase family.</text>
</comment>
<dbReference type="SUPFAM" id="SSF50129">
    <property type="entry name" value="GroES-like"/>
    <property type="match status" value="1"/>
</dbReference>
<dbReference type="Pfam" id="PF08240">
    <property type="entry name" value="ADH_N"/>
    <property type="match status" value="1"/>
</dbReference>
<dbReference type="GO" id="GO:0004022">
    <property type="term" value="F:alcohol dehydrogenase (NAD+) activity"/>
    <property type="evidence" value="ECO:0007669"/>
    <property type="project" value="TreeGrafter"/>
</dbReference>
<dbReference type="Pfam" id="PF00107">
    <property type="entry name" value="ADH_zinc_N"/>
    <property type="match status" value="1"/>
</dbReference>
<evidence type="ECO:0000256" key="4">
    <source>
        <dbReference type="ARBA" id="ARBA00022833"/>
    </source>
</evidence>